<reference evidence="1 2" key="1">
    <citation type="submission" date="2020-08" db="EMBL/GenBank/DDBJ databases">
        <authorList>
            <person name="Liu C."/>
            <person name="Sun Q."/>
        </authorList>
    </citation>
    <scope>NUCLEOTIDE SEQUENCE [LARGE SCALE GENOMIC DNA]</scope>
    <source>
        <strain evidence="1 2">NSJ-62</strain>
    </source>
</reference>
<dbReference type="PROSITE" id="PS51257">
    <property type="entry name" value="PROKAR_LIPOPROTEIN"/>
    <property type="match status" value="1"/>
</dbReference>
<name>A0A7G9B431_9FIRM</name>
<protein>
    <submittedName>
        <fullName evidence="1">DUF4230 domain-containing protein</fullName>
    </submittedName>
</protein>
<evidence type="ECO:0000313" key="1">
    <source>
        <dbReference type="EMBL" id="QNL44312.1"/>
    </source>
</evidence>
<dbReference type="Proteomes" id="UP000515960">
    <property type="component" value="Chromosome"/>
</dbReference>
<keyword evidence="2" id="KW-1185">Reference proteome</keyword>
<dbReference type="InterPro" id="IPR025324">
    <property type="entry name" value="DUF4230"/>
</dbReference>
<proteinExistence type="predicted"/>
<sequence>METIEKERKRPFRTLRRGAAAAALCLLVGLGCFLGGRFSAGGKQETLSAVVLENRLTAISELATVTYSYTNMAQFESSNDFYGMKVPFTTKKFILTYDGEIKAGVDLSLARVELKGTEVRVELPEAAILSHSIDEDSVEVFDEKTSIFNPFTVEDFTAFRQDQQQEMERRALEKGLLEEAGEKAGQSVKALLLAALPEGYTLNVQ</sequence>
<evidence type="ECO:0000313" key="2">
    <source>
        <dbReference type="Proteomes" id="UP000515960"/>
    </source>
</evidence>
<gene>
    <name evidence="1" type="ORF">H8790_12870</name>
</gene>
<dbReference type="RefSeq" id="WP_187332913.1">
    <property type="nucleotide sequence ID" value="NZ_CP060490.1"/>
</dbReference>
<dbReference type="EMBL" id="CP060490">
    <property type="protein sequence ID" value="QNL44312.1"/>
    <property type="molecule type" value="Genomic_DNA"/>
</dbReference>
<dbReference type="AlphaFoldDB" id="A0A7G9B431"/>
<accession>A0A7G9B431</accession>
<dbReference type="KEGG" id="ohi:H8790_12870"/>
<organism evidence="1 2">
    <name type="scientific">Oscillibacter hominis</name>
    <dbReference type="NCBI Taxonomy" id="2763056"/>
    <lineage>
        <taxon>Bacteria</taxon>
        <taxon>Bacillati</taxon>
        <taxon>Bacillota</taxon>
        <taxon>Clostridia</taxon>
        <taxon>Eubacteriales</taxon>
        <taxon>Oscillospiraceae</taxon>
        <taxon>Oscillibacter</taxon>
    </lineage>
</organism>
<dbReference type="Pfam" id="PF14014">
    <property type="entry name" value="DUF4230"/>
    <property type="match status" value="1"/>
</dbReference>